<accession>A0A6P6C6S7</accession>
<dbReference type="Proteomes" id="UP000515202">
    <property type="component" value="Unplaced"/>
</dbReference>
<feature type="region of interest" description="Disordered" evidence="1">
    <location>
        <begin position="72"/>
        <end position="91"/>
    </location>
</feature>
<dbReference type="GeneID" id="111735831"/>
<proteinExistence type="predicted"/>
<feature type="region of interest" description="Disordered" evidence="1">
    <location>
        <begin position="109"/>
        <end position="202"/>
    </location>
</feature>
<feature type="compositionally biased region" description="Polar residues" evidence="1">
    <location>
        <begin position="168"/>
        <end position="177"/>
    </location>
</feature>
<feature type="compositionally biased region" description="Basic and acidic residues" evidence="1">
    <location>
        <begin position="115"/>
        <end position="124"/>
    </location>
</feature>
<sequence length="231" mass="24819">MPESLGDLAVFLQSTLKAAQPKHQYWGISCQGQEYDGMWHLVLFPDLSQSSSYAQCFSNSSYHALACGGPATSQASTLDRNSPTKLSNKSLDRDTAGWTPYSYVNVLGEEGESGYDPRTRETARAPDVGIPDGGKRCSHHQEKEPLPGTVTTKTPISRSVPWRPGTRPRTSTLNLDTSAAPLSHTRQVRPPALPSISGPLGSHTSLDPAPALTPIPASCLTHPHCSQNSLC</sequence>
<feature type="compositionally biased region" description="Basic and acidic residues" evidence="1">
    <location>
        <begin position="133"/>
        <end position="145"/>
    </location>
</feature>
<protein>
    <submittedName>
        <fullName evidence="3">Uncharacterized protein LOC111735831</fullName>
    </submittedName>
</protein>
<organism evidence="2 3">
    <name type="scientific">Pteropus vampyrus</name>
    <name type="common">Large flying fox</name>
    <dbReference type="NCBI Taxonomy" id="132908"/>
    <lineage>
        <taxon>Eukaryota</taxon>
        <taxon>Metazoa</taxon>
        <taxon>Chordata</taxon>
        <taxon>Craniata</taxon>
        <taxon>Vertebrata</taxon>
        <taxon>Euteleostomi</taxon>
        <taxon>Mammalia</taxon>
        <taxon>Eutheria</taxon>
        <taxon>Laurasiatheria</taxon>
        <taxon>Chiroptera</taxon>
        <taxon>Yinpterochiroptera</taxon>
        <taxon>Pteropodoidea</taxon>
        <taxon>Pteropodidae</taxon>
        <taxon>Pteropodinae</taxon>
        <taxon>Pteropus</taxon>
    </lineage>
</organism>
<name>A0A6P6C6S7_PTEVA</name>
<reference evidence="3" key="1">
    <citation type="submission" date="2025-08" db="UniProtKB">
        <authorList>
            <consortium name="RefSeq"/>
        </authorList>
    </citation>
    <scope>IDENTIFICATION</scope>
    <source>
        <tissue evidence="3">Kidney</tissue>
    </source>
</reference>
<dbReference type="KEGG" id="pvp:111735831"/>
<dbReference type="AlphaFoldDB" id="A0A6P6C6S7"/>
<feature type="compositionally biased region" description="Polar residues" evidence="1">
    <location>
        <begin position="72"/>
        <end position="89"/>
    </location>
</feature>
<evidence type="ECO:0000313" key="3">
    <source>
        <dbReference type="RefSeq" id="XP_023383059.1"/>
    </source>
</evidence>
<gene>
    <name evidence="3" type="primary">LOC111735831</name>
</gene>
<keyword evidence="2" id="KW-1185">Reference proteome</keyword>
<evidence type="ECO:0000313" key="2">
    <source>
        <dbReference type="Proteomes" id="UP000515202"/>
    </source>
</evidence>
<dbReference type="RefSeq" id="XP_023383059.1">
    <property type="nucleotide sequence ID" value="XM_023527291.1"/>
</dbReference>
<evidence type="ECO:0000256" key="1">
    <source>
        <dbReference type="SAM" id="MobiDB-lite"/>
    </source>
</evidence>